<dbReference type="AlphaFoldDB" id="A0AAD8GNI6"/>
<protein>
    <recommendedName>
        <fullName evidence="1">MOSC domain-containing protein</fullName>
    </recommendedName>
</protein>
<dbReference type="GO" id="GO:0030151">
    <property type="term" value="F:molybdenum ion binding"/>
    <property type="evidence" value="ECO:0007669"/>
    <property type="project" value="InterPro"/>
</dbReference>
<feature type="domain" description="MOSC" evidence="1">
    <location>
        <begin position="40"/>
        <end position="103"/>
    </location>
</feature>
<dbReference type="GO" id="GO:0003824">
    <property type="term" value="F:catalytic activity"/>
    <property type="evidence" value="ECO:0007669"/>
    <property type="project" value="InterPro"/>
</dbReference>
<evidence type="ECO:0000259" key="1">
    <source>
        <dbReference type="PROSITE" id="PS51340"/>
    </source>
</evidence>
<proteinExistence type="predicted"/>
<dbReference type="PROSITE" id="PS51340">
    <property type="entry name" value="MOSC"/>
    <property type="match status" value="1"/>
</dbReference>
<reference evidence="2" key="1">
    <citation type="submission" date="2023-02" db="EMBL/GenBank/DDBJ databases">
        <title>Genome of toxic invasive species Heracleum sosnowskyi carries increased number of genes despite the absence of recent whole-genome duplications.</title>
        <authorList>
            <person name="Schelkunov M."/>
            <person name="Shtratnikova V."/>
            <person name="Makarenko M."/>
            <person name="Klepikova A."/>
            <person name="Omelchenko D."/>
            <person name="Novikova G."/>
            <person name="Obukhova E."/>
            <person name="Bogdanov V."/>
            <person name="Penin A."/>
            <person name="Logacheva M."/>
        </authorList>
    </citation>
    <scope>NUCLEOTIDE SEQUENCE</scope>
    <source>
        <strain evidence="2">Hsosn_3</strain>
        <tissue evidence="2">Leaf</tissue>
    </source>
</reference>
<dbReference type="EMBL" id="JAUIZM010000027">
    <property type="protein sequence ID" value="KAK1351758.1"/>
    <property type="molecule type" value="Genomic_DNA"/>
</dbReference>
<dbReference type="Proteomes" id="UP001237642">
    <property type="component" value="Unassembled WGS sequence"/>
</dbReference>
<reference evidence="2" key="2">
    <citation type="submission" date="2023-05" db="EMBL/GenBank/DDBJ databases">
        <authorList>
            <person name="Schelkunov M.I."/>
        </authorList>
    </citation>
    <scope>NUCLEOTIDE SEQUENCE</scope>
    <source>
        <strain evidence="2">Hsosn_3</strain>
        <tissue evidence="2">Leaf</tissue>
    </source>
</reference>
<evidence type="ECO:0000313" key="2">
    <source>
        <dbReference type="EMBL" id="KAK1351758.1"/>
    </source>
</evidence>
<comment type="caution">
    <text evidence="2">The sequence shown here is derived from an EMBL/GenBank/DDBJ whole genome shotgun (WGS) entry which is preliminary data.</text>
</comment>
<sequence>MMELQCGSGQVLSWMKVEGAEASKWFSDFIGKPSLVQFNKESDSSPLPDYAPTPGYNLVFTYHYQFLVLSQGSLVALKNQLEEPLPVNRFRPSIFINGCEPFA</sequence>
<accession>A0AAD8GNI6</accession>
<gene>
    <name evidence="2" type="ORF">POM88_054041</name>
</gene>
<dbReference type="GO" id="GO:0030170">
    <property type="term" value="F:pyridoxal phosphate binding"/>
    <property type="evidence" value="ECO:0007669"/>
    <property type="project" value="InterPro"/>
</dbReference>
<name>A0AAD8GNI6_9APIA</name>
<evidence type="ECO:0000313" key="3">
    <source>
        <dbReference type="Proteomes" id="UP001237642"/>
    </source>
</evidence>
<organism evidence="2 3">
    <name type="scientific">Heracleum sosnowskyi</name>
    <dbReference type="NCBI Taxonomy" id="360622"/>
    <lineage>
        <taxon>Eukaryota</taxon>
        <taxon>Viridiplantae</taxon>
        <taxon>Streptophyta</taxon>
        <taxon>Embryophyta</taxon>
        <taxon>Tracheophyta</taxon>
        <taxon>Spermatophyta</taxon>
        <taxon>Magnoliopsida</taxon>
        <taxon>eudicotyledons</taxon>
        <taxon>Gunneridae</taxon>
        <taxon>Pentapetalae</taxon>
        <taxon>asterids</taxon>
        <taxon>campanulids</taxon>
        <taxon>Apiales</taxon>
        <taxon>Apiaceae</taxon>
        <taxon>Apioideae</taxon>
        <taxon>apioid superclade</taxon>
        <taxon>Tordylieae</taxon>
        <taxon>Tordyliinae</taxon>
        <taxon>Heracleum</taxon>
    </lineage>
</organism>
<dbReference type="InterPro" id="IPR005302">
    <property type="entry name" value="MoCF_Sase_C"/>
</dbReference>
<keyword evidence="3" id="KW-1185">Reference proteome</keyword>